<keyword evidence="3" id="KW-1133">Transmembrane helix</keyword>
<feature type="transmembrane region" description="Helical" evidence="3">
    <location>
        <begin position="134"/>
        <end position="151"/>
    </location>
</feature>
<dbReference type="PANTHER" id="PTHR37312">
    <property type="entry name" value="MEMBRANE-BOUND ACYLTRANSFERASE YKRP-RELATED"/>
    <property type="match status" value="1"/>
</dbReference>
<dbReference type="eggNOG" id="COG3594">
    <property type="taxonomic scope" value="Bacteria"/>
</dbReference>
<feature type="transmembrane region" description="Helical" evidence="3">
    <location>
        <begin position="111"/>
        <end position="129"/>
    </location>
</feature>
<feature type="transmembrane region" description="Helical" evidence="3">
    <location>
        <begin position="236"/>
        <end position="254"/>
    </location>
</feature>
<accession>A0A099W8T2</accession>
<dbReference type="InterPro" id="IPR002656">
    <property type="entry name" value="Acyl_transf_3_dom"/>
</dbReference>
<dbReference type="GeneID" id="58717681"/>
<proteinExistence type="inferred from homology"/>
<feature type="domain" description="Acyltransferase 3" evidence="4">
    <location>
        <begin position="11"/>
        <end position="312"/>
    </location>
</feature>
<keyword evidence="3" id="KW-0472">Membrane</keyword>
<evidence type="ECO:0000313" key="6">
    <source>
        <dbReference type="Proteomes" id="UP000029844"/>
    </source>
</evidence>
<comment type="caution">
    <text evidence="5">The sequence shown here is derived from an EMBL/GenBank/DDBJ whole genome shotgun (WGS) entry which is preliminary data.</text>
</comment>
<comment type="subcellular location">
    <subcellularLocation>
        <location evidence="1">Membrane</location>
    </subcellularLocation>
</comment>
<dbReference type="EMBL" id="JNFA01000023">
    <property type="protein sequence ID" value="KGL40853.1"/>
    <property type="molecule type" value="Genomic_DNA"/>
</dbReference>
<dbReference type="RefSeq" id="WP_036086150.1">
    <property type="nucleotide sequence ID" value="NZ_CBCSHQ010000004.1"/>
</dbReference>
<evidence type="ECO:0000256" key="2">
    <source>
        <dbReference type="ARBA" id="ARBA00007400"/>
    </source>
</evidence>
<dbReference type="OrthoDB" id="6623990at2"/>
<dbReference type="PANTHER" id="PTHR37312:SF1">
    <property type="entry name" value="MEMBRANE-BOUND ACYLTRANSFERASE YKRP-RELATED"/>
    <property type="match status" value="1"/>
</dbReference>
<evidence type="ECO:0000259" key="4">
    <source>
        <dbReference type="Pfam" id="PF01757"/>
    </source>
</evidence>
<name>A0A099W8T2_9LIST</name>
<keyword evidence="5" id="KW-0808">Transferase</keyword>
<dbReference type="InterPro" id="IPR052734">
    <property type="entry name" value="Nod_factor_acetyltransferase"/>
</dbReference>
<feature type="transmembrane region" description="Helical" evidence="3">
    <location>
        <begin position="44"/>
        <end position="62"/>
    </location>
</feature>
<dbReference type="STRING" id="1552123.EP57_09875"/>
<evidence type="ECO:0000313" key="5">
    <source>
        <dbReference type="EMBL" id="KGL40853.1"/>
    </source>
</evidence>
<keyword evidence="3" id="KW-0812">Transmembrane</keyword>
<comment type="similarity">
    <text evidence="2">Belongs to the acyltransferase 3 family.</text>
</comment>
<dbReference type="AlphaFoldDB" id="A0A099W8T2"/>
<protein>
    <submittedName>
        <fullName evidence="5">Acyltransferase</fullName>
    </submittedName>
</protein>
<reference evidence="5 6" key="1">
    <citation type="submission" date="2014-05" db="EMBL/GenBank/DDBJ databases">
        <title>Novel Listeriaceae from food processing environments.</title>
        <authorList>
            <person name="den Bakker H.C."/>
        </authorList>
    </citation>
    <scope>NUCLEOTIDE SEQUENCE [LARGE SCALE GENOMIC DNA]</scope>
    <source>
        <strain evidence="5 6">FSL A5-0281</strain>
    </source>
</reference>
<feature type="transmembrane region" description="Helical" evidence="3">
    <location>
        <begin position="78"/>
        <end position="96"/>
    </location>
</feature>
<feature type="transmembrane region" description="Helical" evidence="3">
    <location>
        <begin position="188"/>
        <end position="206"/>
    </location>
</feature>
<dbReference type="Proteomes" id="UP000029844">
    <property type="component" value="Unassembled WGS sequence"/>
</dbReference>
<keyword evidence="6" id="KW-1185">Reference proteome</keyword>
<gene>
    <name evidence="5" type="ORF">EP57_09875</name>
</gene>
<keyword evidence="5" id="KW-0012">Acyltransferase</keyword>
<dbReference type="Pfam" id="PF01757">
    <property type="entry name" value="Acyl_transf_3"/>
    <property type="match status" value="1"/>
</dbReference>
<evidence type="ECO:0000256" key="1">
    <source>
        <dbReference type="ARBA" id="ARBA00004370"/>
    </source>
</evidence>
<organism evidence="5 6">
    <name type="scientific">Listeria booriae</name>
    <dbReference type="NCBI Taxonomy" id="1552123"/>
    <lineage>
        <taxon>Bacteria</taxon>
        <taxon>Bacillati</taxon>
        <taxon>Bacillota</taxon>
        <taxon>Bacilli</taxon>
        <taxon>Bacillales</taxon>
        <taxon>Listeriaceae</taxon>
        <taxon>Listeria</taxon>
    </lineage>
</organism>
<sequence length="338" mass="39448">MDKSLKNRSFYFDNAKFLLICLVVFGHLLQTFIAASDHLKLLYVFIYTFHMPAFVLISGYFAKNFRKPGYLLKTLKKLILPYLFFQTGYTIFYYFLFQENSFSLKLLYPEWSLWFLLSLFFWNVMLLSFSRWPAWVGISLSIGIGLMAGYFDIINGYLSLSRTFVFFPFFLVGFFLKKAHFAFAQTVAAKYVALLVFFVAACLIALHPEIEENWFLGSKPYDVFVDSNAVGALARSAVYVINFVMIASFFCLIPKRRLFFTKWGKNTLYVYLLHGFFIKYFREEAASDFIGNSQTFLLVLIISFGLTVFLSSSFVTAMWQPMIELRASRWKSFFIRNA</sequence>
<feature type="transmembrane region" description="Helical" evidence="3">
    <location>
        <begin position="157"/>
        <end position="176"/>
    </location>
</feature>
<dbReference type="GO" id="GO:0016747">
    <property type="term" value="F:acyltransferase activity, transferring groups other than amino-acyl groups"/>
    <property type="evidence" value="ECO:0007669"/>
    <property type="project" value="InterPro"/>
</dbReference>
<feature type="transmembrane region" description="Helical" evidence="3">
    <location>
        <begin position="294"/>
        <end position="319"/>
    </location>
</feature>
<evidence type="ECO:0000256" key="3">
    <source>
        <dbReference type="SAM" id="Phobius"/>
    </source>
</evidence>